<dbReference type="InterPro" id="IPR039554">
    <property type="entry name" value="HigA2-like_HTH"/>
</dbReference>
<dbReference type="AlphaFoldDB" id="A0A3B1CMQ4"/>
<dbReference type="SUPFAM" id="SSF47413">
    <property type="entry name" value="lambda repressor-like DNA-binding domains"/>
    <property type="match status" value="1"/>
</dbReference>
<dbReference type="Gene3D" id="1.10.260.40">
    <property type="entry name" value="lambda repressor-like DNA-binding domains"/>
    <property type="match status" value="1"/>
</dbReference>
<evidence type="ECO:0000313" key="2">
    <source>
        <dbReference type="EMBL" id="VAX25274.1"/>
    </source>
</evidence>
<organism evidence="2">
    <name type="scientific">hydrothermal vent metagenome</name>
    <dbReference type="NCBI Taxonomy" id="652676"/>
    <lineage>
        <taxon>unclassified sequences</taxon>
        <taxon>metagenomes</taxon>
        <taxon>ecological metagenomes</taxon>
    </lineage>
</organism>
<protein>
    <recommendedName>
        <fullName evidence="1">HigA2-like helix-turn-helix domain-containing protein</fullName>
    </recommendedName>
</protein>
<dbReference type="EMBL" id="UOGB01000325">
    <property type="protein sequence ID" value="VAX25274.1"/>
    <property type="molecule type" value="Genomic_DNA"/>
</dbReference>
<feature type="domain" description="HigA2-like helix-turn-helix" evidence="1">
    <location>
        <begin position="14"/>
        <end position="93"/>
    </location>
</feature>
<dbReference type="GO" id="GO:0003677">
    <property type="term" value="F:DNA binding"/>
    <property type="evidence" value="ECO:0007669"/>
    <property type="project" value="InterPro"/>
</dbReference>
<reference evidence="2" key="1">
    <citation type="submission" date="2018-06" db="EMBL/GenBank/DDBJ databases">
        <authorList>
            <person name="Zhirakovskaya E."/>
        </authorList>
    </citation>
    <scope>NUCLEOTIDE SEQUENCE</scope>
</reference>
<accession>A0A3B1CMQ4</accession>
<sequence length="109" mass="12370">MKKKIEYTESCGNVFADLGVDAPDEMLAKSRLALEVLKIIKNRKLTQAQAAKILDTDQSQISILKTGDCLQRFTFDRLLSWLTKLDRDVTLTVRHKPRNHESGLLEVSV</sequence>
<dbReference type="InterPro" id="IPR010982">
    <property type="entry name" value="Lambda_DNA-bd_dom_sf"/>
</dbReference>
<evidence type="ECO:0000259" key="1">
    <source>
        <dbReference type="Pfam" id="PF13744"/>
    </source>
</evidence>
<proteinExistence type="predicted"/>
<dbReference type="Pfam" id="PF13744">
    <property type="entry name" value="HTH_37"/>
    <property type="match status" value="1"/>
</dbReference>
<name>A0A3B1CMQ4_9ZZZZ</name>
<gene>
    <name evidence="2" type="ORF">MNBD_NITROSPINAE03-372</name>
</gene>